<dbReference type="EMBL" id="JAATIQ010000013">
    <property type="protein sequence ID" value="KAF4401205.1"/>
    <property type="molecule type" value="Genomic_DNA"/>
</dbReference>
<keyword evidence="5 7" id="KW-0560">Oxidoreductase</keyword>
<feature type="binding site" evidence="9">
    <location>
        <position position="190"/>
    </location>
    <ligand>
        <name>5-hydroxyisourate</name>
        <dbReference type="ChEBI" id="CHEBI:18072"/>
    </ligand>
</feature>
<comment type="subcellular location">
    <subcellularLocation>
        <location evidence="1 7">Peroxisome</location>
    </subcellularLocation>
</comment>
<keyword evidence="6 7" id="KW-0576">Peroxisome</keyword>
<dbReference type="CDD" id="cd00445">
    <property type="entry name" value="Uricase"/>
    <property type="match status" value="1"/>
</dbReference>
<feature type="binding site" evidence="9">
    <location>
        <position position="245"/>
    </location>
    <ligand>
        <name>5-hydroxyisourate</name>
        <dbReference type="ChEBI" id="CHEBI:18072"/>
    </ligand>
</feature>
<evidence type="ECO:0000256" key="6">
    <source>
        <dbReference type="ARBA" id="ARBA00023140"/>
    </source>
</evidence>
<feature type="binding site" evidence="9">
    <location>
        <position position="62"/>
    </location>
    <ligand>
        <name>urate</name>
        <dbReference type="ChEBI" id="CHEBI:17775"/>
    </ligand>
</feature>
<dbReference type="PIRSF" id="PIRSF000241">
    <property type="entry name" value="Urate_oxidase"/>
    <property type="match status" value="1"/>
</dbReference>
<evidence type="ECO:0000256" key="9">
    <source>
        <dbReference type="PIRSR" id="PIRSR000241-2"/>
    </source>
</evidence>
<comment type="catalytic activity">
    <reaction evidence="7 10">
        <text>urate + O2 + H2O = 5-hydroxyisourate + H2O2</text>
        <dbReference type="Rhea" id="RHEA:21368"/>
        <dbReference type="ChEBI" id="CHEBI:15377"/>
        <dbReference type="ChEBI" id="CHEBI:15379"/>
        <dbReference type="ChEBI" id="CHEBI:16240"/>
        <dbReference type="ChEBI" id="CHEBI:17775"/>
        <dbReference type="ChEBI" id="CHEBI:18072"/>
        <dbReference type="EC" id="1.7.3.3"/>
    </reaction>
</comment>
<proteinExistence type="inferred from homology"/>
<dbReference type="AlphaFoldDB" id="A0A7J6I1V4"/>
<dbReference type="GO" id="GO:0005777">
    <property type="term" value="C:peroxisome"/>
    <property type="evidence" value="ECO:0007669"/>
    <property type="project" value="UniProtKB-SubCell"/>
</dbReference>
<evidence type="ECO:0000256" key="10">
    <source>
        <dbReference type="RuleBase" id="RU004455"/>
    </source>
</evidence>
<protein>
    <recommendedName>
        <fullName evidence="7 10">Uricase</fullName>
        <ecNumber evidence="7 10">1.7.3.3</ecNumber>
    </recommendedName>
    <alternativeName>
        <fullName evidence="7">Urate oxidase</fullName>
    </alternativeName>
</protein>
<evidence type="ECO:0000256" key="5">
    <source>
        <dbReference type="ARBA" id="ARBA00023002"/>
    </source>
</evidence>
<dbReference type="InterPro" id="IPR002042">
    <property type="entry name" value="Uricase"/>
</dbReference>
<dbReference type="FunFam" id="3.10.270.10:FF:000001">
    <property type="entry name" value="Uricase"/>
    <property type="match status" value="1"/>
</dbReference>
<keyword evidence="4 7" id="KW-0659">Purine metabolism</keyword>
<feature type="active site" description="Charge relay system" evidence="8">
    <location>
        <position position="274"/>
    </location>
</feature>
<evidence type="ECO:0000256" key="7">
    <source>
        <dbReference type="PIRNR" id="PIRNR000241"/>
    </source>
</evidence>
<accession>A0A7J6I1V4</accession>
<comment type="pathway">
    <text evidence="2 7">Purine metabolism; urate degradation; (S)-allantoin from urate: step 1/3.</text>
</comment>
<feature type="binding site" evidence="9">
    <location>
        <position position="246"/>
    </location>
    <ligand>
        <name>urate</name>
        <dbReference type="ChEBI" id="CHEBI:17775"/>
    </ligand>
</feature>
<evidence type="ECO:0000256" key="8">
    <source>
        <dbReference type="PIRSR" id="PIRSR000241-1"/>
    </source>
</evidence>
<dbReference type="PANTHER" id="PTHR42874:SF1">
    <property type="entry name" value="URICASE"/>
    <property type="match status" value="1"/>
</dbReference>
<evidence type="ECO:0000313" key="12">
    <source>
        <dbReference type="EMBL" id="KAF4401205.1"/>
    </source>
</evidence>
<evidence type="ECO:0000256" key="2">
    <source>
        <dbReference type="ARBA" id="ARBA00004831"/>
    </source>
</evidence>
<keyword evidence="14" id="KW-1185">Reference proteome</keyword>
<dbReference type="GO" id="GO:0006145">
    <property type="term" value="P:purine nucleobase catabolic process"/>
    <property type="evidence" value="ECO:0007669"/>
    <property type="project" value="TreeGrafter"/>
</dbReference>
<dbReference type="NCBIfam" id="TIGR03383">
    <property type="entry name" value="urate_oxi"/>
    <property type="match status" value="1"/>
</dbReference>
<comment type="similarity">
    <text evidence="3 7 10">Belongs to the uricase family.</text>
</comment>
<dbReference type="PROSITE" id="PS00366">
    <property type="entry name" value="URICASE"/>
    <property type="match status" value="1"/>
</dbReference>
<feature type="binding site" evidence="9">
    <location>
        <position position="272"/>
    </location>
    <ligand>
        <name>O2</name>
        <dbReference type="ChEBI" id="CHEBI:15379"/>
    </ligand>
</feature>
<feature type="active site" description="Charge relay system" evidence="8">
    <location>
        <position position="62"/>
    </location>
</feature>
<feature type="binding site" evidence="9">
    <location>
        <position position="245"/>
    </location>
    <ligand>
        <name>urate</name>
        <dbReference type="ChEBI" id="CHEBI:17775"/>
    </ligand>
</feature>
<comment type="caution">
    <text evidence="12">The sequence shown here is derived from an EMBL/GenBank/DDBJ whole genome shotgun (WGS) entry which is preliminary data.</text>
</comment>
<feature type="binding site" evidence="9">
    <location>
        <position position="63"/>
    </location>
    <ligand>
        <name>urate</name>
        <dbReference type="ChEBI" id="CHEBI:17775"/>
    </ligand>
</feature>
<dbReference type="Proteomes" id="UP000525078">
    <property type="component" value="Unassembled WGS sequence"/>
</dbReference>
<dbReference type="PRINTS" id="PR00093">
    <property type="entry name" value="URICASE"/>
</dbReference>
<evidence type="ECO:0000256" key="1">
    <source>
        <dbReference type="ARBA" id="ARBA00004275"/>
    </source>
</evidence>
<name>A0A7J6I1V4_CANSA</name>
<dbReference type="EMBL" id="JAATIP010000285">
    <property type="protein sequence ID" value="KAF4354070.1"/>
    <property type="molecule type" value="Genomic_DNA"/>
</dbReference>
<dbReference type="Pfam" id="PF01014">
    <property type="entry name" value="Uricase"/>
    <property type="match status" value="2"/>
</dbReference>
<feature type="binding site" evidence="9">
    <location>
        <position position="246"/>
    </location>
    <ligand>
        <name>5-hydroxyisourate</name>
        <dbReference type="ChEBI" id="CHEBI:18072"/>
    </ligand>
</feature>
<dbReference type="Proteomes" id="UP000583929">
    <property type="component" value="Unassembled WGS sequence"/>
</dbReference>
<comment type="function">
    <text evidence="7 10">Catalyzes the oxidation of uric acid to 5-hydroxyisourate, which is further processed to form (S)-allantoin.</text>
</comment>
<feature type="active site" description="Charge relay system" evidence="8">
    <location>
        <position position="16"/>
    </location>
</feature>
<evidence type="ECO:0000256" key="3">
    <source>
        <dbReference type="ARBA" id="ARBA00009760"/>
    </source>
</evidence>
<reference evidence="13 14" key="1">
    <citation type="journal article" date="2020" name="bioRxiv">
        <title>Sequence and annotation of 42 cannabis genomes reveals extensive copy number variation in cannabinoid synthesis and pathogen resistance genes.</title>
        <authorList>
            <person name="Mckernan K.J."/>
            <person name="Helbert Y."/>
            <person name="Kane L.T."/>
            <person name="Ebling H."/>
            <person name="Zhang L."/>
            <person name="Liu B."/>
            <person name="Eaton Z."/>
            <person name="Mclaughlin S."/>
            <person name="Kingan S."/>
            <person name="Baybayan P."/>
            <person name="Concepcion G."/>
            <person name="Jordan M."/>
            <person name="Riva A."/>
            <person name="Barbazuk W."/>
            <person name="Harkins T."/>
        </authorList>
    </citation>
    <scope>NUCLEOTIDE SEQUENCE [LARGE SCALE GENOMIC DNA]</scope>
    <source>
        <strain evidence="13 14">cv. Jamaican Lion 4</strain>
        <strain evidence="12">Father</strain>
        <strain evidence="11">Mother</strain>
        <tissue evidence="12">Leaf</tissue>
    </source>
</reference>
<feature type="binding site" evidence="9">
    <location>
        <position position="190"/>
    </location>
    <ligand>
        <name>urate</name>
        <dbReference type="ChEBI" id="CHEBI:17775"/>
    </ligand>
</feature>
<evidence type="ECO:0000313" key="13">
    <source>
        <dbReference type="Proteomes" id="UP000525078"/>
    </source>
</evidence>
<feature type="binding site" evidence="9">
    <location>
        <position position="173"/>
    </location>
    <ligand>
        <name>urate</name>
        <dbReference type="ChEBI" id="CHEBI:17775"/>
    </ligand>
</feature>
<dbReference type="GO" id="GO:0004846">
    <property type="term" value="F:urate oxidase activity"/>
    <property type="evidence" value="ECO:0007669"/>
    <property type="project" value="UniProtKB-EC"/>
</dbReference>
<organism evidence="12 14">
    <name type="scientific">Cannabis sativa</name>
    <name type="common">Hemp</name>
    <name type="synonym">Marijuana</name>
    <dbReference type="NCBI Taxonomy" id="3483"/>
    <lineage>
        <taxon>Eukaryota</taxon>
        <taxon>Viridiplantae</taxon>
        <taxon>Streptophyta</taxon>
        <taxon>Embryophyta</taxon>
        <taxon>Tracheophyta</taxon>
        <taxon>Spermatophyta</taxon>
        <taxon>Magnoliopsida</taxon>
        <taxon>eudicotyledons</taxon>
        <taxon>Gunneridae</taxon>
        <taxon>Pentapetalae</taxon>
        <taxon>rosids</taxon>
        <taxon>fabids</taxon>
        <taxon>Rosales</taxon>
        <taxon>Cannabaceae</taxon>
        <taxon>Cannabis</taxon>
    </lineage>
</organism>
<evidence type="ECO:0000313" key="14">
    <source>
        <dbReference type="Proteomes" id="UP000583929"/>
    </source>
</evidence>
<gene>
    <name evidence="11" type="ORF">F8388_002470</name>
    <name evidence="12" type="ORF">G4B88_014046</name>
</gene>
<dbReference type="GO" id="GO:0019628">
    <property type="term" value="P:urate catabolic process"/>
    <property type="evidence" value="ECO:0007669"/>
    <property type="project" value="UniProtKB-UniPathway"/>
</dbReference>
<feature type="binding site" evidence="9">
    <location>
        <position position="272"/>
    </location>
    <ligand>
        <name>urate</name>
        <dbReference type="ChEBI" id="CHEBI:17775"/>
    </ligand>
</feature>
<dbReference type="UniPathway" id="UPA00394">
    <property type="reaction ID" value="UER00650"/>
</dbReference>
<feature type="binding site" evidence="9">
    <location>
        <position position="63"/>
    </location>
    <ligand>
        <name>5-hydroxyisourate</name>
        <dbReference type="ChEBI" id="CHEBI:18072"/>
    </ligand>
</feature>
<feature type="binding site" evidence="9">
    <location>
        <position position="62"/>
    </location>
    <ligand>
        <name>O2</name>
        <dbReference type="ChEBI" id="CHEBI:15379"/>
    </ligand>
</feature>
<dbReference type="InterPro" id="IPR019842">
    <property type="entry name" value="Uricase_CS"/>
</dbReference>
<sequence length="320" mass="36492">MANQIDGFNFEQRHGKARVRVARVWRNIDGRQSIVEWNVSISLLSNCAASYVNDDNSDIVATDTMKNTVYAKAKECTEQLSVENFAIELGKHFTSYYRQDRTRMFVVSVHAAIVKIVEKPWERISVDGQPHEHGFKLGSERHTTEVVVQKSGMLKLTSGVEGLAVLKTTKSGFEGFIRDKYTILPETRERILATEVTGTWRYSYESVSSIPQNLLYFTQRYMDVKKVLTDTFFGPPKEGVYSPSVQSTLFQMAKTVLNRIPDVTSVQLKMPNLHFLPVNLSNKNNSIVKVGFFLLLIICANLSGRITYRYLKIIYAIFHK</sequence>
<dbReference type="EC" id="1.7.3.3" evidence="7 10"/>
<feature type="binding site" evidence="9">
    <location>
        <position position="173"/>
    </location>
    <ligand>
        <name>5-hydroxyisourate</name>
        <dbReference type="ChEBI" id="CHEBI:18072"/>
    </ligand>
</feature>
<dbReference type="PANTHER" id="PTHR42874">
    <property type="entry name" value="URICASE"/>
    <property type="match status" value="1"/>
</dbReference>
<evidence type="ECO:0000256" key="4">
    <source>
        <dbReference type="ARBA" id="ARBA00022631"/>
    </source>
</evidence>
<feature type="binding site" evidence="9">
    <location>
        <position position="62"/>
    </location>
    <ligand>
        <name>5-hydroxyisourate</name>
        <dbReference type="ChEBI" id="CHEBI:18072"/>
    </ligand>
</feature>
<dbReference type="Gene3D" id="3.10.270.10">
    <property type="entry name" value="Urate Oxidase"/>
    <property type="match status" value="1"/>
</dbReference>
<dbReference type="SUPFAM" id="SSF55620">
    <property type="entry name" value="Tetrahydrobiopterin biosynthesis enzymes-like"/>
    <property type="match status" value="2"/>
</dbReference>
<evidence type="ECO:0000313" key="11">
    <source>
        <dbReference type="EMBL" id="KAF4354070.1"/>
    </source>
</evidence>
<feature type="binding site" evidence="9">
    <location>
        <position position="272"/>
    </location>
    <ligand>
        <name>5-hydroxyisourate</name>
        <dbReference type="ChEBI" id="CHEBI:18072"/>
    </ligand>
</feature>